<dbReference type="InterPro" id="IPR035924">
    <property type="entry name" value="FlaG-like_sf"/>
</dbReference>
<evidence type="ECO:0000313" key="4">
    <source>
        <dbReference type="Proteomes" id="UP000233365"/>
    </source>
</evidence>
<feature type="compositionally biased region" description="Low complexity" evidence="1">
    <location>
        <begin position="31"/>
        <end position="45"/>
    </location>
</feature>
<dbReference type="EMBL" id="JAEKJW010000003">
    <property type="protein sequence ID" value="MBN8197987.1"/>
    <property type="molecule type" value="Genomic_DNA"/>
</dbReference>
<name>A0A8I1M9Y1_9PROT</name>
<sequence>MEVVNNSYSSPGSAGSSYAAASPAPAPKIDTTAASTAAKSAEKQSAVPKELQDALASLDLPDVADGSARVELNFNQDTGRVVAKVTDRVSGDVLREIPSKELQQLFSQMREYLGSFVDEEI</sequence>
<keyword evidence="2" id="KW-0282">Flagellum</keyword>
<evidence type="ECO:0000313" key="3">
    <source>
        <dbReference type="EMBL" id="PKR47331.1"/>
    </source>
</evidence>
<dbReference type="InterPro" id="IPR005186">
    <property type="entry name" value="FlaG"/>
</dbReference>
<keyword evidence="2" id="KW-0969">Cilium</keyword>
<gene>
    <name evidence="3" type="ORF">CU041_18995</name>
    <name evidence="2" type="ORF">JF547_16080</name>
</gene>
<dbReference type="AlphaFoldDB" id="A0A8I1M9Y1"/>
<dbReference type="Proteomes" id="UP000664405">
    <property type="component" value="Unassembled WGS sequence"/>
</dbReference>
<keyword evidence="4" id="KW-1185">Reference proteome</keyword>
<protein>
    <submittedName>
        <fullName evidence="2">Flagellar protein FlaG</fullName>
    </submittedName>
</protein>
<dbReference type="Pfam" id="PF03646">
    <property type="entry name" value="FlaG"/>
    <property type="match status" value="1"/>
</dbReference>
<feature type="compositionally biased region" description="Low complexity" evidence="1">
    <location>
        <begin position="7"/>
        <end position="23"/>
    </location>
</feature>
<organism evidence="2 5">
    <name type="scientific">Thalassospira povalilytica</name>
    <dbReference type="NCBI Taxonomy" id="732237"/>
    <lineage>
        <taxon>Bacteria</taxon>
        <taxon>Pseudomonadati</taxon>
        <taxon>Pseudomonadota</taxon>
        <taxon>Alphaproteobacteria</taxon>
        <taxon>Rhodospirillales</taxon>
        <taxon>Thalassospiraceae</taxon>
        <taxon>Thalassospira</taxon>
    </lineage>
</organism>
<dbReference type="EMBL" id="PGTS01000009">
    <property type="protein sequence ID" value="PKR47331.1"/>
    <property type="molecule type" value="Genomic_DNA"/>
</dbReference>
<dbReference type="Proteomes" id="UP000233365">
    <property type="component" value="Unassembled WGS sequence"/>
</dbReference>
<dbReference type="SUPFAM" id="SSF160214">
    <property type="entry name" value="FlaG-like"/>
    <property type="match status" value="1"/>
</dbReference>
<reference evidence="2" key="2">
    <citation type="submission" date="2020-12" db="EMBL/GenBank/DDBJ databases">
        <title>Oil enriched cultivation method for isolating marine PHA-producing bacteria.</title>
        <authorList>
            <person name="Zheng W."/>
            <person name="Yu S."/>
            <person name="Huang Y."/>
        </authorList>
    </citation>
    <scope>NUCLEOTIDE SEQUENCE</scope>
    <source>
        <strain evidence="2">SY-2-3</strain>
    </source>
</reference>
<evidence type="ECO:0000313" key="5">
    <source>
        <dbReference type="Proteomes" id="UP000664405"/>
    </source>
</evidence>
<accession>A0A8I1M9Y1</accession>
<feature type="region of interest" description="Disordered" evidence="1">
    <location>
        <begin position="1"/>
        <end position="45"/>
    </location>
</feature>
<reference evidence="3 4" key="1">
    <citation type="submission" date="2017-11" db="EMBL/GenBank/DDBJ databases">
        <title>Biodiversity and function of Thalassospira species in the particle-attached aromatic-hydrocarbon-degrading consortia from the surface seawater of the China South Sea.</title>
        <authorList>
            <person name="Dong C."/>
            <person name="Liu R."/>
            <person name="Shao Z."/>
        </authorList>
    </citation>
    <scope>NUCLEOTIDE SEQUENCE [LARGE SCALE GENOMIC DNA]</scope>
    <source>
        <strain evidence="3 4">139Z-12</strain>
    </source>
</reference>
<evidence type="ECO:0000256" key="1">
    <source>
        <dbReference type="SAM" id="MobiDB-lite"/>
    </source>
</evidence>
<proteinExistence type="predicted"/>
<dbReference type="Gene3D" id="3.30.160.170">
    <property type="entry name" value="FlaG-like"/>
    <property type="match status" value="1"/>
</dbReference>
<comment type="caution">
    <text evidence="2">The sequence shown here is derived from an EMBL/GenBank/DDBJ whole genome shotgun (WGS) entry which is preliminary data.</text>
</comment>
<evidence type="ECO:0000313" key="2">
    <source>
        <dbReference type="EMBL" id="MBN8197987.1"/>
    </source>
</evidence>
<keyword evidence="2" id="KW-0966">Cell projection</keyword>
<dbReference type="RefSeq" id="WP_068518003.1">
    <property type="nucleotide sequence ID" value="NZ_JAEKJW010000003.1"/>
</dbReference>